<evidence type="ECO:0000256" key="1">
    <source>
        <dbReference type="SAM" id="MobiDB-lite"/>
    </source>
</evidence>
<feature type="compositionally biased region" description="Polar residues" evidence="1">
    <location>
        <begin position="174"/>
        <end position="186"/>
    </location>
</feature>
<feature type="compositionally biased region" description="Polar residues" evidence="1">
    <location>
        <begin position="1162"/>
        <end position="1180"/>
    </location>
</feature>
<feature type="region of interest" description="Disordered" evidence="1">
    <location>
        <begin position="721"/>
        <end position="751"/>
    </location>
</feature>
<dbReference type="Proteomes" id="UP001652628">
    <property type="component" value="Chromosome 3"/>
</dbReference>
<name>A0AB40A7C9_DROSZ</name>
<dbReference type="GO" id="GO:0003723">
    <property type="term" value="F:RNA binding"/>
    <property type="evidence" value="ECO:0007669"/>
    <property type="project" value="InterPro"/>
</dbReference>
<dbReference type="RefSeq" id="XP_036672933.3">
    <property type="nucleotide sequence ID" value="XM_036817038.3"/>
</dbReference>
<feature type="compositionally biased region" description="Low complexity" evidence="1">
    <location>
        <begin position="1017"/>
        <end position="1031"/>
    </location>
</feature>
<sequence length="1643" mass="183193">MSGPQQPGDVAGAPPSAAGDAGNRPERSTTGGGAGHPGSGPGPNNWRQNNSMKFNSRPWHRDRPDSGHFNNRVWTNNNKRHSPYPRSKYGNREHSDNHNSNQQRQERDYTKRTDFQERRPRYSDEGYSCRYRDYHHRDHYHRYQSRWNDDPSKSPYHRDESSSVLGRDNPPKSPNNNDETGSNLTRPPSDINRNNEHNCESRIEASKAQADQNQCQFKETKLDQVHNNDQSSSKNNAIEPSTVAAKEQSTVASKANQNAETNGLKERPSAAEPNRDSEKRFKPFQITRKTPTIEQKDVPPCAEELPTVSRLLIEELNLSKPSENTPVPEAGQSFPRISVRPLIQLVRQELFAVTQEDRLGKKTLLSPPPSASPASPSRLTIKPTLRNRRRTVSNCNHIAGSPSTSHAGDNEASINDRIASMDKESLKYIINNGDTIYEQHLQIQARRRLRDEIRRQLKTIELDQPKDNPVNELVEDEIVDAIKLPERLLQEIEKCFGIDISDGQKDQDSKKDNEDPTKSKNTEGNQISGKDSEGSGGGTFNSVEGLQEIEQPKTGVKKTKKTIKDSKKCIKGNKRQKKQQECSLESKDNNYQNQEADELTNSSGYSKDDPENSVKSIRGSKKVLQENNKKKSPKKKFKGALKRQAKNKKNLGAEINQSTPQVEGHAETIEPFDCMNGSRHHMARLKAADEVKTLAGLRKNRPPLLPTPTFGRIADIPEIPKLNSEDPKLSRSPTKKVKTNSEFCSPPENNIPIRMEIKRESSSSPITVLPLPSKDVIDLLSSSDEEDKGHGVVDMDLEEPEKEIVTPSDKLAVEASLGPEPPNADDAASDHSTSSQCSSESTKRRRRLKLQNDAENVVDSFEKLILPHLREALTDRYRRQHSKSLQSRLLFISCVVTSSEHNSQTFSKIEVAKMQMNLKSADNRQAIEFLLREIVNVVNLQKQRRREQDDEQKLTSLLSPKKAEAPVEETPKATSASPPIRQKTPVLASHESPTTPSAHQSSSVLSSPQPTTSCAHQSSSVSSSPQPSLPLATHESPKALVNQSQNPEPYPVGLPFLAMDPSLSHFSAAGYSRLGGGANIGDPLGHLGDMVAQNLVDIDRRLLENQNRRSILEEMIMKFQKEKSDLEMLSLELQSRKFLIINSMISRGQASSSVPVAKVRNSPPQDESTQESMQEENSNKGGIARRTRSRLRRFVSVKHVSKRPARVQKRVVKKHKSGELIAQLQQEIADQEECNKVSEEQAKKTESGLSIQSNIKEEPIEESIYDQILDSSPTTKPTQSRLSKRKASVAASPTHQQLAIIPPLPPPPPPPDPIGQMSHEGPSSFLKEPPYEPGQHWSELNSKEECSLSFVPMGKLHYVRSPITQIKIYREYVIAAAEDGDIYMFHLVSHKLERKITKHSEAITNMCISEKDSTLYTTSLDGFFKKSSLENLERVIETVYLKEPLQSIDIAWGLAFIGSRWGHISTFNVLTNKVMDNPLVQTDQSIIAIKATKEGVRKILVLGCKGNVVQMHDAGSGLLLRRVCIPEGLNVYSLLINDGHIYCGTQKNEIYQLEFDTGNLVTKLSCGNGAVAIVSYKERYLLVGCYDGFIYVLDKVAGKKVGRFEGAGRLVLALTVAGDKIVTSSKDNTLEILKVPAALVNGH</sequence>
<gene>
    <name evidence="3" type="primary">LOC108017333</name>
</gene>
<evidence type="ECO:0000313" key="3">
    <source>
        <dbReference type="RefSeq" id="XP_036672933.3"/>
    </source>
</evidence>
<feature type="compositionally biased region" description="Basic and acidic residues" evidence="1">
    <location>
        <begin position="578"/>
        <end position="588"/>
    </location>
</feature>
<accession>A0AB40A7C9</accession>
<feature type="compositionally biased region" description="Basic and acidic residues" evidence="1">
    <location>
        <begin position="500"/>
        <end position="521"/>
    </location>
</feature>
<dbReference type="GeneID" id="108017333"/>
<dbReference type="InterPro" id="IPR042622">
    <property type="entry name" value="Znf106"/>
</dbReference>
<feature type="compositionally biased region" description="Pro residues" evidence="1">
    <location>
        <begin position="1302"/>
        <end position="1313"/>
    </location>
</feature>
<feature type="compositionally biased region" description="Polar residues" evidence="1">
    <location>
        <begin position="1269"/>
        <end position="1281"/>
    </location>
</feature>
<organism evidence="2 3">
    <name type="scientific">Drosophila suzukii</name>
    <name type="common">Spotted-wing drosophila fruit fly</name>
    <dbReference type="NCBI Taxonomy" id="28584"/>
    <lineage>
        <taxon>Eukaryota</taxon>
        <taxon>Metazoa</taxon>
        <taxon>Ecdysozoa</taxon>
        <taxon>Arthropoda</taxon>
        <taxon>Hexapoda</taxon>
        <taxon>Insecta</taxon>
        <taxon>Pterygota</taxon>
        <taxon>Neoptera</taxon>
        <taxon>Endopterygota</taxon>
        <taxon>Diptera</taxon>
        <taxon>Brachycera</taxon>
        <taxon>Muscomorpha</taxon>
        <taxon>Ephydroidea</taxon>
        <taxon>Drosophilidae</taxon>
        <taxon>Drosophila</taxon>
        <taxon>Sophophora</taxon>
    </lineage>
</organism>
<feature type="region of interest" description="Disordered" evidence="1">
    <location>
        <begin position="144"/>
        <end position="283"/>
    </location>
</feature>
<keyword evidence="2" id="KW-1185">Reference proteome</keyword>
<evidence type="ECO:0008006" key="4">
    <source>
        <dbReference type="Google" id="ProtNLM"/>
    </source>
</evidence>
<feature type="compositionally biased region" description="Basic residues" evidence="1">
    <location>
        <begin position="630"/>
        <end position="649"/>
    </location>
</feature>
<proteinExistence type="predicted"/>
<feature type="compositionally biased region" description="Basic and acidic residues" evidence="1">
    <location>
        <begin position="961"/>
        <end position="971"/>
    </location>
</feature>
<dbReference type="InterPro" id="IPR036322">
    <property type="entry name" value="WD40_repeat_dom_sf"/>
</dbReference>
<dbReference type="SUPFAM" id="SSF50978">
    <property type="entry name" value="WD40 repeat-like"/>
    <property type="match status" value="1"/>
</dbReference>
<feature type="compositionally biased region" description="Basic and acidic residues" evidence="1">
    <location>
        <begin position="263"/>
        <end position="281"/>
    </location>
</feature>
<dbReference type="SMART" id="SM00320">
    <property type="entry name" value="WD40"/>
    <property type="match status" value="4"/>
</dbReference>
<feature type="compositionally biased region" description="Polar residues" evidence="1">
    <location>
        <begin position="45"/>
        <end position="54"/>
    </location>
</feature>
<feature type="compositionally biased region" description="Gly residues" evidence="1">
    <location>
        <begin position="30"/>
        <end position="41"/>
    </location>
</feature>
<feature type="compositionally biased region" description="Polar residues" evidence="1">
    <location>
        <begin position="68"/>
        <end position="77"/>
    </location>
</feature>
<feature type="compositionally biased region" description="Basic and acidic residues" evidence="1">
    <location>
        <begin position="147"/>
        <end position="161"/>
    </location>
</feature>
<feature type="compositionally biased region" description="Polar residues" evidence="1">
    <location>
        <begin position="991"/>
        <end position="1016"/>
    </location>
</feature>
<dbReference type="PANTHER" id="PTHR14435:SF2">
    <property type="entry name" value="ZINC FINGER PROTEIN 106"/>
    <property type="match status" value="1"/>
</dbReference>
<evidence type="ECO:0000313" key="2">
    <source>
        <dbReference type="Proteomes" id="UP001652628"/>
    </source>
</evidence>
<feature type="compositionally biased region" description="Polar residues" evidence="1">
    <location>
        <begin position="247"/>
        <end position="261"/>
    </location>
</feature>
<protein>
    <recommendedName>
        <fullName evidence="4">Zinc finger protein 106</fullName>
    </recommendedName>
</protein>
<dbReference type="InterPro" id="IPR001680">
    <property type="entry name" value="WD40_rpt"/>
</dbReference>
<feature type="compositionally biased region" description="Polar residues" evidence="1">
    <location>
        <begin position="589"/>
        <end position="605"/>
    </location>
</feature>
<feature type="compositionally biased region" description="Low complexity" evidence="1">
    <location>
        <begin position="824"/>
        <end position="840"/>
    </location>
</feature>
<feature type="compositionally biased region" description="Low complexity" evidence="1">
    <location>
        <begin position="7"/>
        <end position="22"/>
    </location>
</feature>
<feature type="region of interest" description="Disordered" evidence="1">
    <location>
        <begin position="942"/>
        <end position="1047"/>
    </location>
</feature>
<dbReference type="InterPro" id="IPR015943">
    <property type="entry name" value="WD40/YVTN_repeat-like_dom_sf"/>
</dbReference>
<feature type="region of interest" description="Disordered" evidence="1">
    <location>
        <begin position="1265"/>
        <end position="1338"/>
    </location>
</feature>
<feature type="region of interest" description="Disordered" evidence="1">
    <location>
        <begin position="1"/>
        <end position="122"/>
    </location>
</feature>
<dbReference type="PANTHER" id="PTHR14435">
    <property type="entry name" value="ZINC FINGER PROTEIN 106"/>
    <property type="match status" value="1"/>
</dbReference>
<feature type="compositionally biased region" description="Polar residues" evidence="1">
    <location>
        <begin position="227"/>
        <end position="239"/>
    </location>
</feature>
<feature type="region of interest" description="Disordered" evidence="1">
    <location>
        <begin position="782"/>
        <end position="847"/>
    </location>
</feature>
<dbReference type="Gene3D" id="2.130.10.10">
    <property type="entry name" value="YVTN repeat-like/Quinoprotein amine dehydrogenase"/>
    <property type="match status" value="1"/>
</dbReference>
<feature type="region of interest" description="Disordered" evidence="1">
    <location>
        <begin position="1151"/>
        <end position="1188"/>
    </location>
</feature>
<feature type="region of interest" description="Disordered" evidence="1">
    <location>
        <begin position="500"/>
        <end position="668"/>
    </location>
</feature>
<feature type="compositionally biased region" description="Basic and acidic residues" evidence="1">
    <location>
        <begin position="104"/>
        <end position="122"/>
    </location>
</feature>
<feature type="compositionally biased region" description="Basic and acidic residues" evidence="1">
    <location>
        <begin position="193"/>
        <end position="205"/>
    </location>
</feature>
<reference evidence="3" key="1">
    <citation type="submission" date="2025-08" db="UniProtKB">
        <authorList>
            <consortium name="RefSeq"/>
        </authorList>
    </citation>
    <scope>IDENTIFICATION</scope>
</reference>